<dbReference type="Proteomes" id="UP000050356">
    <property type="component" value="Unassembled WGS sequence"/>
</dbReference>
<reference evidence="1 2" key="1">
    <citation type="submission" date="2015-09" db="EMBL/GenBank/DDBJ databases">
        <title>Genome announcement of multiple Pseudomonas syringae strains.</title>
        <authorList>
            <person name="Thakur S."/>
            <person name="Wang P.W."/>
            <person name="Gong Y."/>
            <person name="Weir B.S."/>
            <person name="Guttman D.S."/>
        </authorList>
    </citation>
    <scope>NUCLEOTIDE SEQUENCE [LARGE SCALE GENOMIC DNA]</scope>
    <source>
        <strain evidence="1 2">ICMP17524</strain>
    </source>
</reference>
<dbReference type="EMBL" id="LJQA01000197">
    <property type="protein sequence ID" value="KPW98456.1"/>
    <property type="molecule type" value="Genomic_DNA"/>
</dbReference>
<organism evidence="1 2">
    <name type="scientific">Pseudomonas syringae pv. cerasicola</name>
    <dbReference type="NCBI Taxonomy" id="264451"/>
    <lineage>
        <taxon>Bacteria</taxon>
        <taxon>Pseudomonadati</taxon>
        <taxon>Pseudomonadota</taxon>
        <taxon>Gammaproteobacteria</taxon>
        <taxon>Pseudomonadales</taxon>
        <taxon>Pseudomonadaceae</taxon>
        <taxon>Pseudomonas</taxon>
        <taxon>Pseudomonas syringae</taxon>
    </lineage>
</organism>
<accession>A0A0P9N846</accession>
<sequence>MCIGADPATQVESRLRRVEIRVGAPGIGVPHIDDGIGQRRSIGAANLAGHEQYGCRVLTIVQAGIVIGQRSPCDIQRPFNGPRGTARLPGLFVFSVHQQIKVMLEPQPRDQQTGFLTAAKHVEVIDGFPELFRRNAQVFDDFYRLGQHPVHNAFHPRAATRLVKAASLIEELLHIVGLGNAYAHGLFLIGVHCCFVGVGLKRYELSGRLDGWKTGACTGP</sequence>
<dbReference type="AlphaFoldDB" id="A0A0P9N846"/>
<proteinExistence type="predicted"/>
<comment type="caution">
    <text evidence="1">The sequence shown here is derived from an EMBL/GenBank/DDBJ whole genome shotgun (WGS) entry which is preliminary data.</text>
</comment>
<evidence type="ECO:0000313" key="2">
    <source>
        <dbReference type="Proteomes" id="UP000050356"/>
    </source>
</evidence>
<evidence type="ECO:0000313" key="1">
    <source>
        <dbReference type="EMBL" id="KPW98456.1"/>
    </source>
</evidence>
<name>A0A0P9N846_PSESX</name>
<protein>
    <submittedName>
        <fullName evidence="1">Uncharacterized protein</fullName>
    </submittedName>
</protein>
<gene>
    <name evidence="1" type="ORF">ALO50_200146</name>
</gene>